<keyword evidence="4" id="KW-1185">Reference proteome</keyword>
<dbReference type="EMBL" id="MTSL01000107">
    <property type="protein sequence ID" value="PJF18681.1"/>
    <property type="molecule type" value="Genomic_DNA"/>
</dbReference>
<comment type="caution">
    <text evidence="3">The sequence shown here is derived from an EMBL/GenBank/DDBJ whole genome shotgun (WGS) entry which is preliminary data.</text>
</comment>
<dbReference type="OrthoDB" id="2196114at2759"/>
<dbReference type="InterPro" id="IPR051190">
    <property type="entry name" value="Baculoviral_IAP"/>
</dbReference>
<organism evidence="3 4">
    <name type="scientific">Paramicrosporidium saccamoebae</name>
    <dbReference type="NCBI Taxonomy" id="1246581"/>
    <lineage>
        <taxon>Eukaryota</taxon>
        <taxon>Fungi</taxon>
        <taxon>Fungi incertae sedis</taxon>
        <taxon>Cryptomycota</taxon>
        <taxon>Cryptomycota incertae sedis</taxon>
        <taxon>Paramicrosporidium</taxon>
    </lineage>
</organism>
<gene>
    <name evidence="3" type="ORF">PSACC_01503</name>
</gene>
<dbReference type="STRING" id="1246581.A0A2H9TLN1"/>
<dbReference type="AlphaFoldDB" id="A0A2H9TLN1"/>
<dbReference type="PANTHER" id="PTHR46771">
    <property type="entry name" value="DETERIN"/>
    <property type="match status" value="1"/>
</dbReference>
<proteinExistence type="predicted"/>
<sequence>MAMAGFYNRPFPGSPDNVCCFMCNKNLDGWEASDEAWMEHVKHAAHCPLVRLDIEGSRLSTFTIDNWPHFHNPSLNADKMARAGFFYWPKLLPSKSECDDTSVCFQCGLALDGWDADDDPRHEHAKRRPECPYIRSNVAIRPCSFEFLLASKPDQNAVRHISARPQQKPTDKTFQLPTVAKKPPKASRKGSIAPKSVDYEGTSKAPVVNDYGGTLIAPTGSGYGETLVVPVVCDDKKQSIAPVVREERKASIAPVGRNERKTSIAPSVRNTRKSSILLPADDDKKASVVKSMVESTPKQSRNSVVKKAKVSTDSMLLTGFESIMTTTDLDKSLESFLGHLVSSKLSQYDRRTELLLSQLNGEAIKDL</sequence>
<dbReference type="CDD" id="cd00022">
    <property type="entry name" value="BIR"/>
    <property type="match status" value="1"/>
</dbReference>
<dbReference type="InterPro" id="IPR001370">
    <property type="entry name" value="BIR_rpt"/>
</dbReference>
<accession>A0A2H9TLN1</accession>
<dbReference type="PROSITE" id="PS50143">
    <property type="entry name" value="BIR_REPEAT_2"/>
    <property type="match status" value="2"/>
</dbReference>
<reference evidence="3 4" key="1">
    <citation type="submission" date="2016-10" db="EMBL/GenBank/DDBJ databases">
        <title>The genome of Paramicrosporidium saccamoebae is the missing link in understanding Cryptomycota and Microsporidia evolution.</title>
        <authorList>
            <person name="Quandt C.A."/>
            <person name="Beaudet D."/>
            <person name="Corsaro D."/>
            <person name="Michel R."/>
            <person name="Corradi N."/>
            <person name="James T."/>
        </authorList>
    </citation>
    <scope>NUCLEOTIDE SEQUENCE [LARGE SCALE GENOMIC DNA]</scope>
    <source>
        <strain evidence="3 4">KSL3</strain>
    </source>
</reference>
<name>A0A2H9TLN1_9FUNG</name>
<dbReference type="Pfam" id="PF00653">
    <property type="entry name" value="BIR"/>
    <property type="match status" value="2"/>
</dbReference>
<dbReference type="Proteomes" id="UP000240830">
    <property type="component" value="Unassembled WGS sequence"/>
</dbReference>
<keyword evidence="1" id="KW-0479">Metal-binding</keyword>
<dbReference type="GO" id="GO:0046872">
    <property type="term" value="F:metal ion binding"/>
    <property type="evidence" value="ECO:0007669"/>
    <property type="project" value="UniProtKB-KW"/>
</dbReference>
<keyword evidence="2" id="KW-0862">Zinc</keyword>
<evidence type="ECO:0000313" key="4">
    <source>
        <dbReference type="Proteomes" id="UP000240830"/>
    </source>
</evidence>
<evidence type="ECO:0000313" key="3">
    <source>
        <dbReference type="EMBL" id="PJF18681.1"/>
    </source>
</evidence>
<protein>
    <submittedName>
        <fullName evidence="3">Baculoviral IAP repeat-containing protein 5.1</fullName>
    </submittedName>
</protein>
<dbReference type="SMART" id="SM00238">
    <property type="entry name" value="BIR"/>
    <property type="match status" value="2"/>
</dbReference>
<evidence type="ECO:0000256" key="1">
    <source>
        <dbReference type="ARBA" id="ARBA00022723"/>
    </source>
</evidence>
<dbReference type="PANTHER" id="PTHR46771:SF5">
    <property type="entry name" value="DETERIN"/>
    <property type="match status" value="1"/>
</dbReference>
<evidence type="ECO:0000256" key="2">
    <source>
        <dbReference type="ARBA" id="ARBA00022833"/>
    </source>
</evidence>
<dbReference type="Gene3D" id="1.10.1170.10">
    <property type="entry name" value="Inhibitor Of Apoptosis Protein (2mihbC-IAP-1), Chain A"/>
    <property type="match status" value="2"/>
</dbReference>
<dbReference type="SUPFAM" id="SSF57924">
    <property type="entry name" value="Inhibitor of apoptosis (IAP) repeat"/>
    <property type="match status" value="2"/>
</dbReference>